<keyword evidence="6" id="KW-1185">Reference proteome</keyword>
<comment type="pathway">
    <text evidence="1">Metabolic intermediate biosynthesis; chorismate biosynthesis; chorismate from D-erythrose 4-phosphate and phosphoenolpyruvate: step 4/7.</text>
</comment>
<dbReference type="InterPro" id="IPR036291">
    <property type="entry name" value="NAD(P)-bd_dom_sf"/>
</dbReference>
<proteinExistence type="predicted"/>
<dbReference type="Gene3D" id="3.40.50.10860">
    <property type="entry name" value="Leucine Dehydrogenase, chain A, domain 1"/>
    <property type="match status" value="1"/>
</dbReference>
<dbReference type="RefSeq" id="WP_163385012.1">
    <property type="nucleotide sequence ID" value="NZ_JAUFQS010000006.1"/>
</dbReference>
<protein>
    <submittedName>
        <fullName evidence="5">Shikimate dehydrogenase</fullName>
    </submittedName>
</protein>
<reference evidence="6" key="1">
    <citation type="journal article" date="2019" name="Int. J. Syst. Evol. Microbiol.">
        <title>The Global Catalogue of Microorganisms (GCM) 10K type strain sequencing project: providing services to taxonomists for standard genome sequencing and annotation.</title>
        <authorList>
            <consortium name="The Broad Institute Genomics Platform"/>
            <consortium name="The Broad Institute Genome Sequencing Center for Infectious Disease"/>
            <person name="Wu L."/>
            <person name="Ma J."/>
        </authorList>
    </citation>
    <scope>NUCLEOTIDE SEQUENCE [LARGE SCALE GENOMIC DNA]</scope>
    <source>
        <strain evidence="6">CECT 7706</strain>
    </source>
</reference>
<dbReference type="SUPFAM" id="SSF53223">
    <property type="entry name" value="Aminoacid dehydrogenase-like, N-terminal domain"/>
    <property type="match status" value="1"/>
</dbReference>
<dbReference type="PANTHER" id="PTHR21089">
    <property type="entry name" value="SHIKIMATE DEHYDROGENASE"/>
    <property type="match status" value="1"/>
</dbReference>
<keyword evidence="3" id="KW-0028">Amino-acid biosynthesis</keyword>
<comment type="caution">
    <text evidence="5">The sequence shown here is derived from an EMBL/GenBank/DDBJ whole genome shotgun (WGS) entry which is preliminary data.</text>
</comment>
<accession>A0ABT8C7D6</accession>
<dbReference type="Proteomes" id="UP001236663">
    <property type="component" value="Unassembled WGS sequence"/>
</dbReference>
<evidence type="ECO:0000313" key="5">
    <source>
        <dbReference type="EMBL" id="MDN3687723.1"/>
    </source>
</evidence>
<evidence type="ECO:0000256" key="3">
    <source>
        <dbReference type="ARBA" id="ARBA00023141"/>
    </source>
</evidence>
<organism evidence="5 6">
    <name type="scientific">Cyclobacterium jeungdonense</name>
    <dbReference type="NCBI Taxonomy" id="708087"/>
    <lineage>
        <taxon>Bacteria</taxon>
        <taxon>Pseudomonadati</taxon>
        <taxon>Bacteroidota</taxon>
        <taxon>Cytophagia</taxon>
        <taxon>Cytophagales</taxon>
        <taxon>Cyclobacteriaceae</taxon>
        <taxon>Cyclobacterium</taxon>
    </lineage>
</organism>
<dbReference type="Pfam" id="PF08501">
    <property type="entry name" value="Shikimate_dh_N"/>
    <property type="match status" value="1"/>
</dbReference>
<name>A0ABT8C7D6_9BACT</name>
<dbReference type="SUPFAM" id="SSF51735">
    <property type="entry name" value="NAD(P)-binding Rossmann-fold domains"/>
    <property type="match status" value="1"/>
</dbReference>
<dbReference type="InterPro" id="IPR022893">
    <property type="entry name" value="Shikimate_DH_fam"/>
</dbReference>
<dbReference type="CDD" id="cd01065">
    <property type="entry name" value="NAD_bind_Shikimate_DH"/>
    <property type="match status" value="1"/>
</dbReference>
<sequence length="248" mass="27895">MKKYGLIGFPLTHSFSKKYFSEKFRKEGLRGCQYELYEIPNIQAFPALLAKEPDIIGLNVTIPYKQQVIPYLDRLETACREIGAVNCIKVSPDELVGFNTDYIGFRTSLENWVGKERPAALVLGTGGASNAVAQALNDLNISFFKVSRTSPPDSKSTLSYKELSPEIMADYHLIINTTPLGTYPNTSESPPIPLEHIGSNHWFYDLVYNPEETSLMKEVSRRGAKTKNGIEMLHLQAEAAWEIWNAEE</sequence>
<dbReference type="InterPro" id="IPR013708">
    <property type="entry name" value="Shikimate_DH-bd_N"/>
</dbReference>
<evidence type="ECO:0000256" key="2">
    <source>
        <dbReference type="ARBA" id="ARBA00023002"/>
    </source>
</evidence>
<dbReference type="PANTHER" id="PTHR21089:SF1">
    <property type="entry name" value="BIFUNCTIONAL 3-DEHYDROQUINATE DEHYDRATASE_SHIKIMATE DEHYDROGENASE, CHLOROPLASTIC"/>
    <property type="match status" value="1"/>
</dbReference>
<keyword evidence="2" id="KW-0560">Oxidoreductase</keyword>
<evidence type="ECO:0000259" key="4">
    <source>
        <dbReference type="Pfam" id="PF08501"/>
    </source>
</evidence>
<feature type="domain" description="Shikimate dehydrogenase substrate binding N-terminal" evidence="4">
    <location>
        <begin position="6"/>
        <end position="88"/>
    </location>
</feature>
<keyword evidence="3" id="KW-0057">Aromatic amino acid biosynthesis</keyword>
<dbReference type="EMBL" id="JAUFQS010000006">
    <property type="protein sequence ID" value="MDN3687723.1"/>
    <property type="molecule type" value="Genomic_DNA"/>
</dbReference>
<dbReference type="Gene3D" id="3.40.50.720">
    <property type="entry name" value="NAD(P)-binding Rossmann-like Domain"/>
    <property type="match status" value="1"/>
</dbReference>
<evidence type="ECO:0000256" key="1">
    <source>
        <dbReference type="ARBA" id="ARBA00004871"/>
    </source>
</evidence>
<gene>
    <name evidence="5" type="ORF">QWZ15_07780</name>
</gene>
<evidence type="ECO:0000313" key="6">
    <source>
        <dbReference type="Proteomes" id="UP001236663"/>
    </source>
</evidence>
<dbReference type="InterPro" id="IPR046346">
    <property type="entry name" value="Aminoacid_DH-like_N_sf"/>
</dbReference>